<dbReference type="Proteomes" id="UP000629619">
    <property type="component" value="Unassembled WGS sequence"/>
</dbReference>
<evidence type="ECO:0000313" key="2">
    <source>
        <dbReference type="EMBL" id="GIF08638.1"/>
    </source>
</evidence>
<dbReference type="AlphaFoldDB" id="A0A919NCI6"/>
<accession>A0A919NCI6</accession>
<dbReference type="EMBL" id="BOMW01000066">
    <property type="protein sequence ID" value="GIF08638.1"/>
    <property type="molecule type" value="Genomic_DNA"/>
</dbReference>
<protein>
    <submittedName>
        <fullName evidence="2">Uncharacterized protein</fullName>
    </submittedName>
</protein>
<keyword evidence="1" id="KW-0472">Membrane</keyword>
<comment type="caution">
    <text evidence="2">The sequence shown here is derived from an EMBL/GenBank/DDBJ whole genome shotgun (WGS) entry which is preliminary data.</text>
</comment>
<keyword evidence="1" id="KW-0812">Transmembrane</keyword>
<keyword evidence="1" id="KW-1133">Transmembrane helix</keyword>
<feature type="transmembrane region" description="Helical" evidence="1">
    <location>
        <begin position="87"/>
        <end position="105"/>
    </location>
</feature>
<feature type="transmembrane region" description="Helical" evidence="1">
    <location>
        <begin position="62"/>
        <end position="81"/>
    </location>
</feature>
<sequence>MLKNGKAIVALLVALVVAAWPQLFGNHRLDLAEGITLAAALVAVLVTYLVPLVPSAPWLKTLLFAATAGLGVATAVVPGGITSDELLLILGAVASALGVWAAPAASTTGVSVGWGPDQYDLAA</sequence>
<keyword evidence="3" id="KW-1185">Reference proteome</keyword>
<feature type="transmembrane region" description="Helical" evidence="1">
    <location>
        <begin position="31"/>
        <end position="50"/>
    </location>
</feature>
<proteinExistence type="predicted"/>
<evidence type="ECO:0000313" key="3">
    <source>
        <dbReference type="Proteomes" id="UP000629619"/>
    </source>
</evidence>
<reference evidence="2" key="1">
    <citation type="submission" date="2021-01" db="EMBL/GenBank/DDBJ databases">
        <title>Whole genome shotgun sequence of Actinoplanes siamensis NBRC 109076.</title>
        <authorList>
            <person name="Komaki H."/>
            <person name="Tamura T."/>
        </authorList>
    </citation>
    <scope>NUCLEOTIDE SEQUENCE</scope>
    <source>
        <strain evidence="2">NBRC 109076</strain>
    </source>
</reference>
<evidence type="ECO:0000256" key="1">
    <source>
        <dbReference type="SAM" id="Phobius"/>
    </source>
</evidence>
<name>A0A919NCI6_9ACTN</name>
<gene>
    <name evidence="2" type="ORF">Asi03nite_61760</name>
</gene>
<organism evidence="2 3">
    <name type="scientific">Actinoplanes siamensis</name>
    <dbReference type="NCBI Taxonomy" id="1223317"/>
    <lineage>
        <taxon>Bacteria</taxon>
        <taxon>Bacillati</taxon>
        <taxon>Actinomycetota</taxon>
        <taxon>Actinomycetes</taxon>
        <taxon>Micromonosporales</taxon>
        <taxon>Micromonosporaceae</taxon>
        <taxon>Actinoplanes</taxon>
    </lineage>
</organism>